<proteinExistence type="predicted"/>
<evidence type="ECO:0000313" key="7">
    <source>
        <dbReference type="EMBL" id="KAK2564002.1"/>
    </source>
</evidence>
<reference evidence="7" key="2">
    <citation type="journal article" date="2023" name="Science">
        <title>Genomic signatures of disease resistance in endangered staghorn corals.</title>
        <authorList>
            <person name="Vollmer S.V."/>
            <person name="Selwyn J.D."/>
            <person name="Despard B.A."/>
            <person name="Roesel C.L."/>
        </authorList>
    </citation>
    <scope>NUCLEOTIDE SEQUENCE</scope>
    <source>
        <strain evidence="7">K2</strain>
    </source>
</reference>
<dbReference type="PANTHER" id="PTHR13438:SF2">
    <property type="entry name" value="AMINOACYL TRNA SYNTHASE COMPLEX-INTERACTING MULTIFUNCTIONAL PROTEIN 2"/>
    <property type="match status" value="1"/>
</dbReference>
<dbReference type="PANTHER" id="PTHR13438">
    <property type="entry name" value="AMINOACYL TRNA SYNTHASE COMPLEX-INTERACTING MULTIFUNCTIONAL PROTEIN"/>
    <property type="match status" value="1"/>
</dbReference>
<dbReference type="GO" id="GO:0006412">
    <property type="term" value="P:translation"/>
    <property type="evidence" value="ECO:0007669"/>
    <property type="project" value="UniProtKB-KW"/>
</dbReference>
<dbReference type="GO" id="GO:0005829">
    <property type="term" value="C:cytosol"/>
    <property type="evidence" value="ECO:0007669"/>
    <property type="project" value="UniProtKB-SubCell"/>
</dbReference>
<comment type="caution">
    <text evidence="7">The sequence shown here is derived from an EMBL/GenBank/DDBJ whole genome shotgun (WGS) entry which is preliminary data.</text>
</comment>
<dbReference type="Pfam" id="PF18569">
    <property type="entry name" value="Thioredoxin_16"/>
    <property type="match status" value="1"/>
</dbReference>
<evidence type="ECO:0000256" key="2">
    <source>
        <dbReference type="ARBA" id="ARBA00004514"/>
    </source>
</evidence>
<dbReference type="InterPro" id="IPR042360">
    <property type="entry name" value="AIMP2"/>
</dbReference>
<reference evidence="7" key="1">
    <citation type="journal article" date="2023" name="G3 (Bethesda)">
        <title>Whole genome assembly and annotation of the endangered Caribbean coral Acropora cervicornis.</title>
        <authorList>
            <person name="Selwyn J.D."/>
            <person name="Vollmer S.V."/>
        </authorList>
    </citation>
    <scope>NUCLEOTIDE SEQUENCE</scope>
    <source>
        <strain evidence="7">K2</strain>
    </source>
</reference>
<dbReference type="GO" id="GO:0017101">
    <property type="term" value="C:aminoacyl-tRNA synthetase multienzyme complex"/>
    <property type="evidence" value="ECO:0007669"/>
    <property type="project" value="InterPro"/>
</dbReference>
<comment type="subcellular location">
    <subcellularLocation>
        <location evidence="2">Cytoplasm</location>
        <location evidence="2">Cytosol</location>
    </subcellularLocation>
    <subcellularLocation>
        <location evidence="1">Nucleus</location>
    </subcellularLocation>
</comment>
<dbReference type="AlphaFoldDB" id="A0AAD9V7L7"/>
<evidence type="ECO:0000256" key="4">
    <source>
        <dbReference type="ARBA" id="ARBA00022917"/>
    </source>
</evidence>
<evidence type="ECO:0000313" key="8">
    <source>
        <dbReference type="Proteomes" id="UP001249851"/>
    </source>
</evidence>
<keyword evidence="8" id="KW-1185">Reference proteome</keyword>
<accession>A0AAD9V7L7</accession>
<dbReference type="Gene3D" id="1.20.1050.130">
    <property type="match status" value="1"/>
</dbReference>
<sequence length="281" mass="31059">MASSVAISMYSLPTFYDNVEVPLPKNMYNLPSYYETKIESMGSSKSLQSLEKRQDDMLLELHRLKATVEKMAINLGVSLPSYRAKTTPSTQDLVISASPSDPPLIICTLQHIMKQRGLLHSTASYTHSSVEGCIPEHVRTCFHNFSCSPKEKGRAPVILTILWKKEQHLPYLVVSPCSHTALFGEITIARYLCRTFLPDLYGDLTPEESAVADNWIDQSLEGSKVVKNLEAKLGKQQWIVGSAMSLADVVLASCIVKKGGGKALSDNLNKWFESIPGLPPC</sequence>
<evidence type="ECO:0000259" key="6">
    <source>
        <dbReference type="Pfam" id="PF18569"/>
    </source>
</evidence>
<gene>
    <name evidence="7" type="ORF">P5673_012209</name>
</gene>
<evidence type="ECO:0000256" key="5">
    <source>
        <dbReference type="ARBA" id="ARBA00023242"/>
    </source>
</evidence>
<dbReference type="SUPFAM" id="SSF47616">
    <property type="entry name" value="GST C-terminal domain-like"/>
    <property type="match status" value="1"/>
</dbReference>
<evidence type="ECO:0000256" key="3">
    <source>
        <dbReference type="ARBA" id="ARBA00022490"/>
    </source>
</evidence>
<evidence type="ECO:0000256" key="1">
    <source>
        <dbReference type="ARBA" id="ARBA00004123"/>
    </source>
</evidence>
<dbReference type="Proteomes" id="UP001249851">
    <property type="component" value="Unassembled WGS sequence"/>
</dbReference>
<feature type="domain" description="AIMP2 thioredoxin-like" evidence="6">
    <location>
        <begin position="90"/>
        <end position="180"/>
    </location>
</feature>
<name>A0AAD9V7L7_ACRCE</name>
<keyword evidence="3" id="KW-0963">Cytoplasm</keyword>
<dbReference type="GO" id="GO:0005634">
    <property type="term" value="C:nucleus"/>
    <property type="evidence" value="ECO:0007669"/>
    <property type="project" value="UniProtKB-SubCell"/>
</dbReference>
<keyword evidence="5" id="KW-0539">Nucleus</keyword>
<dbReference type="InterPro" id="IPR036282">
    <property type="entry name" value="Glutathione-S-Trfase_C_sf"/>
</dbReference>
<dbReference type="InterPro" id="IPR041503">
    <property type="entry name" value="AIMP2_thioredoxin"/>
</dbReference>
<organism evidence="7 8">
    <name type="scientific">Acropora cervicornis</name>
    <name type="common">Staghorn coral</name>
    <dbReference type="NCBI Taxonomy" id="6130"/>
    <lineage>
        <taxon>Eukaryota</taxon>
        <taxon>Metazoa</taxon>
        <taxon>Cnidaria</taxon>
        <taxon>Anthozoa</taxon>
        <taxon>Hexacorallia</taxon>
        <taxon>Scleractinia</taxon>
        <taxon>Astrocoeniina</taxon>
        <taxon>Acroporidae</taxon>
        <taxon>Acropora</taxon>
    </lineage>
</organism>
<dbReference type="EMBL" id="JARQWQ010000023">
    <property type="protein sequence ID" value="KAK2564002.1"/>
    <property type="molecule type" value="Genomic_DNA"/>
</dbReference>
<keyword evidence="4" id="KW-0648">Protein biosynthesis</keyword>
<protein>
    <submittedName>
        <fullName evidence="7">Aminoacyl tRNA synthase complex-interacting multifunctional protein 2</fullName>
    </submittedName>
</protein>